<feature type="region of interest" description="Disordered" evidence="1">
    <location>
        <begin position="1"/>
        <end position="29"/>
    </location>
</feature>
<dbReference type="Proteomes" id="UP001215598">
    <property type="component" value="Unassembled WGS sequence"/>
</dbReference>
<sequence>MTTNVRKRRHPSDYSTYQTREHSGSKPKRMETLDLTRNTRRVRIIPSTTIVVIMDDKSVTLRDWRTYHSHRIPVACDATSFLGNVDSFKVDCIEKNVIIVNALDAIDAHATPQFDLSATSVTIIDAKHFLLAASTYIAIYEVTVIGSSGEQARAISICDQYALERLTQPSTPSIGTVTKCGDTTHIAVHHGNFLRWFSLTDKIHKFIVHTGRFSEQIPAFSHFNMGHRIGIYNKPSFPATLKTVDVTEPRYPVHPTGLAPHLTDPTARQRGAVTLNLSRDETIEDGTLDIDEWEGRITFILCTNSIRRTTEVPRKVVIIELV</sequence>
<evidence type="ECO:0000313" key="3">
    <source>
        <dbReference type="Proteomes" id="UP001215598"/>
    </source>
</evidence>
<comment type="caution">
    <text evidence="2">The sequence shown here is derived from an EMBL/GenBank/DDBJ whole genome shotgun (WGS) entry which is preliminary data.</text>
</comment>
<proteinExistence type="predicted"/>
<organism evidence="2 3">
    <name type="scientific">Mycena metata</name>
    <dbReference type="NCBI Taxonomy" id="1033252"/>
    <lineage>
        <taxon>Eukaryota</taxon>
        <taxon>Fungi</taxon>
        <taxon>Dikarya</taxon>
        <taxon>Basidiomycota</taxon>
        <taxon>Agaricomycotina</taxon>
        <taxon>Agaricomycetes</taxon>
        <taxon>Agaricomycetidae</taxon>
        <taxon>Agaricales</taxon>
        <taxon>Marasmiineae</taxon>
        <taxon>Mycenaceae</taxon>
        <taxon>Mycena</taxon>
    </lineage>
</organism>
<name>A0AAD7IC43_9AGAR</name>
<feature type="compositionally biased region" description="Basic residues" evidence="1">
    <location>
        <begin position="1"/>
        <end position="10"/>
    </location>
</feature>
<dbReference type="EMBL" id="JARKIB010000106">
    <property type="protein sequence ID" value="KAJ7739522.1"/>
    <property type="molecule type" value="Genomic_DNA"/>
</dbReference>
<keyword evidence="3" id="KW-1185">Reference proteome</keyword>
<reference evidence="2" key="1">
    <citation type="submission" date="2023-03" db="EMBL/GenBank/DDBJ databases">
        <title>Massive genome expansion in bonnet fungi (Mycena s.s.) driven by repeated elements and novel gene families across ecological guilds.</title>
        <authorList>
            <consortium name="Lawrence Berkeley National Laboratory"/>
            <person name="Harder C.B."/>
            <person name="Miyauchi S."/>
            <person name="Viragh M."/>
            <person name="Kuo A."/>
            <person name="Thoen E."/>
            <person name="Andreopoulos B."/>
            <person name="Lu D."/>
            <person name="Skrede I."/>
            <person name="Drula E."/>
            <person name="Henrissat B."/>
            <person name="Morin E."/>
            <person name="Kohler A."/>
            <person name="Barry K."/>
            <person name="LaButti K."/>
            <person name="Morin E."/>
            <person name="Salamov A."/>
            <person name="Lipzen A."/>
            <person name="Mereny Z."/>
            <person name="Hegedus B."/>
            <person name="Baldrian P."/>
            <person name="Stursova M."/>
            <person name="Weitz H."/>
            <person name="Taylor A."/>
            <person name="Grigoriev I.V."/>
            <person name="Nagy L.G."/>
            <person name="Martin F."/>
            <person name="Kauserud H."/>
        </authorList>
    </citation>
    <scope>NUCLEOTIDE SEQUENCE</scope>
    <source>
        <strain evidence="2">CBHHK182m</strain>
    </source>
</reference>
<feature type="compositionally biased region" description="Basic and acidic residues" evidence="1">
    <location>
        <begin position="19"/>
        <end position="29"/>
    </location>
</feature>
<protein>
    <submittedName>
        <fullName evidence="2">Uncharacterized protein</fullName>
    </submittedName>
</protein>
<dbReference type="AlphaFoldDB" id="A0AAD7IC43"/>
<accession>A0AAD7IC43</accession>
<evidence type="ECO:0000256" key="1">
    <source>
        <dbReference type="SAM" id="MobiDB-lite"/>
    </source>
</evidence>
<evidence type="ECO:0000313" key="2">
    <source>
        <dbReference type="EMBL" id="KAJ7739522.1"/>
    </source>
</evidence>
<gene>
    <name evidence="2" type="ORF">B0H16DRAFT_1465178</name>
</gene>